<keyword evidence="2" id="KW-0540">Nuclease</keyword>
<dbReference type="InterPro" id="IPR012337">
    <property type="entry name" value="RNaseH-like_sf"/>
</dbReference>
<dbReference type="GeneID" id="14308299"/>
<protein>
    <submittedName>
        <fullName evidence="2">DNA polymerase III epsilon subunit-like 3'-5' exonuclease</fullName>
    </submittedName>
</protein>
<dbReference type="Gene3D" id="3.30.420.10">
    <property type="entry name" value="Ribonuclease H-like superfamily/Ribonuclease H"/>
    <property type="match status" value="1"/>
</dbReference>
<reference evidence="2 3" key="2">
    <citation type="journal article" date="2014" name="Genome Announc.">
        <title>Complete Genome Sequence of Methanoregula formicica SMSPT, a Mesophilic Hydrogenotrophic Methanogen Isolated from a Methanogenic Upflow Anaerobic Sludge Blanket Reactor.</title>
        <authorList>
            <person name="Yamamoto K."/>
            <person name="Tamaki H."/>
            <person name="Cadillo-Quiroz H."/>
            <person name="Imachi H."/>
            <person name="Kyrpides N."/>
            <person name="Woyke T."/>
            <person name="Goodwin L."/>
            <person name="Zinder S.H."/>
            <person name="Kamagata Y."/>
            <person name="Liu W.T."/>
        </authorList>
    </citation>
    <scope>NUCLEOTIDE SEQUENCE [LARGE SCALE GENOMIC DNA]</scope>
    <source>
        <strain evidence="3">DSM 22288 / NBRC 105244 / SMSP</strain>
    </source>
</reference>
<dbReference type="KEGG" id="mfo:Metfor_1910"/>
<reference evidence="3" key="1">
    <citation type="submission" date="2011-12" db="EMBL/GenBank/DDBJ databases">
        <title>Complete sequence of Methanoregula formicicum SMSP.</title>
        <authorList>
            <person name="Lucas S."/>
            <person name="Han J."/>
            <person name="Lapidus A."/>
            <person name="Cheng J.-F."/>
            <person name="Goodwin L."/>
            <person name="Pitluck S."/>
            <person name="Peters L."/>
            <person name="Ovchinnikova G."/>
            <person name="Teshima H."/>
            <person name="Detter J.C."/>
            <person name="Han C."/>
            <person name="Tapia R."/>
            <person name="Land M."/>
            <person name="Hauser L."/>
            <person name="Kyrpides N."/>
            <person name="Ivanova N."/>
            <person name="Pagani I."/>
            <person name="Imachi H."/>
            <person name="Tamaki H."/>
            <person name="Sekiguchi Y."/>
            <person name="Kamagata Y."/>
            <person name="Cadillo-Quiroz H."/>
            <person name="Zinder S."/>
            <person name="Liu W.-T."/>
            <person name="Woyke T."/>
        </authorList>
    </citation>
    <scope>NUCLEOTIDE SEQUENCE [LARGE SCALE GENOMIC DNA]</scope>
    <source>
        <strain evidence="3">DSM 22288 / NBRC 105244 / SMSP</strain>
    </source>
</reference>
<proteinExistence type="predicted"/>
<name>L0HHX5_METFS</name>
<dbReference type="EMBL" id="CP003167">
    <property type="protein sequence ID" value="AGB02928.1"/>
    <property type="molecule type" value="Genomic_DNA"/>
</dbReference>
<dbReference type="GO" id="GO:0003676">
    <property type="term" value="F:nucleic acid binding"/>
    <property type="evidence" value="ECO:0007669"/>
    <property type="project" value="InterPro"/>
</dbReference>
<dbReference type="GO" id="GO:0004527">
    <property type="term" value="F:exonuclease activity"/>
    <property type="evidence" value="ECO:0007669"/>
    <property type="project" value="UniProtKB-KW"/>
</dbReference>
<evidence type="ECO:0000313" key="2">
    <source>
        <dbReference type="EMBL" id="AGB02928.1"/>
    </source>
</evidence>
<keyword evidence="3" id="KW-1185">Reference proteome</keyword>
<evidence type="ECO:0000313" key="3">
    <source>
        <dbReference type="Proteomes" id="UP000010824"/>
    </source>
</evidence>
<evidence type="ECO:0000259" key="1">
    <source>
        <dbReference type="Pfam" id="PF00929"/>
    </source>
</evidence>
<dbReference type="HOGENOM" id="CLU_099444_1_0_2"/>
<sequence length="184" mass="20963">MLLFFDTETTGLPKNFEIDPVKKWPRVVQLAWSLYDTEGTRQSQNSFIIYPTDFSIPMDAARIHGITTERARAEGTSLYKVLPQFNADVMKATRIIAHNLDYDLPIVGTEFTRCKMETGLLKKEPCCTMKPREIVEFCKLPAKSGRGYKWPTLNELHIQLFGEGFTDSPMPGLMSRHVHGVISH</sequence>
<dbReference type="InterPro" id="IPR036397">
    <property type="entry name" value="RNaseH_sf"/>
</dbReference>
<dbReference type="InterPro" id="IPR013520">
    <property type="entry name" value="Ribonucl_H"/>
</dbReference>
<dbReference type="Proteomes" id="UP000010824">
    <property type="component" value="Chromosome"/>
</dbReference>
<keyword evidence="2" id="KW-0269">Exonuclease</keyword>
<accession>L0HHX5</accession>
<feature type="domain" description="Exonuclease" evidence="1">
    <location>
        <begin position="3"/>
        <end position="116"/>
    </location>
</feature>
<keyword evidence="2" id="KW-0378">Hydrolase</keyword>
<dbReference type="SUPFAM" id="SSF53098">
    <property type="entry name" value="Ribonuclease H-like"/>
    <property type="match status" value="1"/>
</dbReference>
<gene>
    <name evidence="2" type="ordered locus">Metfor_1910</name>
</gene>
<dbReference type="InParanoid" id="L0HHX5"/>
<dbReference type="RefSeq" id="WP_015285891.1">
    <property type="nucleotide sequence ID" value="NC_019943.1"/>
</dbReference>
<dbReference type="eggNOG" id="arCOG05109">
    <property type="taxonomic scope" value="Archaea"/>
</dbReference>
<dbReference type="OrthoDB" id="116094at2157"/>
<dbReference type="STRING" id="593750.Metfor_1910"/>
<organism evidence="2 3">
    <name type="scientific">Methanoregula formicica (strain DSM 22288 / NBRC 105244 / SMSP)</name>
    <dbReference type="NCBI Taxonomy" id="593750"/>
    <lineage>
        <taxon>Archaea</taxon>
        <taxon>Methanobacteriati</taxon>
        <taxon>Methanobacteriota</taxon>
        <taxon>Stenosarchaea group</taxon>
        <taxon>Methanomicrobia</taxon>
        <taxon>Methanomicrobiales</taxon>
        <taxon>Methanoregulaceae</taxon>
        <taxon>Methanoregula</taxon>
    </lineage>
</organism>
<dbReference type="AlphaFoldDB" id="L0HHX5"/>
<dbReference type="Pfam" id="PF00929">
    <property type="entry name" value="RNase_T"/>
    <property type="match status" value="1"/>
</dbReference>
<dbReference type="CDD" id="cd06127">
    <property type="entry name" value="DEDDh"/>
    <property type="match status" value="1"/>
</dbReference>